<dbReference type="InterPro" id="IPR006311">
    <property type="entry name" value="TAT_signal"/>
</dbReference>
<dbReference type="Proteomes" id="UP000199412">
    <property type="component" value="Unassembled WGS sequence"/>
</dbReference>
<dbReference type="PROSITE" id="PS51318">
    <property type="entry name" value="TAT"/>
    <property type="match status" value="1"/>
</dbReference>
<feature type="domain" description="Leucine-binding protein" evidence="4">
    <location>
        <begin position="37"/>
        <end position="375"/>
    </location>
</feature>
<comment type="similarity">
    <text evidence="1">Belongs to the leucine-binding protein family.</text>
</comment>
<dbReference type="RefSeq" id="WP_092783009.1">
    <property type="nucleotide sequence ID" value="NZ_FNAP01000002.1"/>
</dbReference>
<protein>
    <submittedName>
        <fullName evidence="5">Branched-chain amino acid transport system substrate-binding protein</fullName>
    </submittedName>
</protein>
<keyword evidence="3" id="KW-0813">Transport</keyword>
<evidence type="ECO:0000256" key="2">
    <source>
        <dbReference type="ARBA" id="ARBA00022729"/>
    </source>
</evidence>
<dbReference type="PANTHER" id="PTHR30483">
    <property type="entry name" value="LEUCINE-SPECIFIC-BINDING PROTEIN"/>
    <property type="match status" value="1"/>
</dbReference>
<evidence type="ECO:0000256" key="1">
    <source>
        <dbReference type="ARBA" id="ARBA00010062"/>
    </source>
</evidence>
<reference evidence="5 6" key="1">
    <citation type="submission" date="2016-10" db="EMBL/GenBank/DDBJ databases">
        <authorList>
            <person name="de Groot N.N."/>
        </authorList>
    </citation>
    <scope>NUCLEOTIDE SEQUENCE [LARGE SCALE GENOMIC DNA]</scope>
    <source>
        <strain evidence="5 6">ATCC 700224</strain>
    </source>
</reference>
<name>A0A1G6ZB39_9PROT</name>
<evidence type="ECO:0000313" key="5">
    <source>
        <dbReference type="EMBL" id="SDD99858.1"/>
    </source>
</evidence>
<dbReference type="Pfam" id="PF13458">
    <property type="entry name" value="Peripla_BP_6"/>
    <property type="match status" value="1"/>
</dbReference>
<dbReference type="GO" id="GO:0006865">
    <property type="term" value="P:amino acid transport"/>
    <property type="evidence" value="ECO:0007669"/>
    <property type="project" value="UniProtKB-KW"/>
</dbReference>
<dbReference type="Gene3D" id="3.40.50.2300">
    <property type="match status" value="2"/>
</dbReference>
<dbReference type="OrthoDB" id="6083760at2"/>
<dbReference type="InterPro" id="IPR051010">
    <property type="entry name" value="BCAA_transport"/>
</dbReference>
<proteinExistence type="inferred from homology"/>
<keyword evidence="3" id="KW-0029">Amino-acid transport</keyword>
<evidence type="ECO:0000256" key="3">
    <source>
        <dbReference type="ARBA" id="ARBA00022970"/>
    </source>
</evidence>
<keyword evidence="6" id="KW-1185">Reference proteome</keyword>
<sequence>MSGIRFTPSRRAVLGGAAAAATMAGLPRFAIGSPPRIKVGFMLPYSGTYAKLGNNITDAFMLRMAELGDTLGGAEVEFVRVDDESAPPKAVDNITELVLKEEVDVVVGTVHSGVVQAMAPIVREEGTLTIVPNAGANRITRELCAPNLFRTSFSSWQANYPCGDVVLKDGHKKVVLISWNYAAGKEMLGGFTESFTAGGGEIVKEILLDFPNDEFQAYLTDIAALQPDAVYAFFSGGGALKFIKDYAAAGLHGQIPLYGPGFLTEGVLGGVGDAAEGIKTTLHYSVALDNPLNLKFREAFQSATGRESDVFAVQGYDTATLLAKGLEAVQGDISAKRDLYAAMEAAEIESPRGTFRMSKAHNPIQDIYLREVRNGQDHILGVAAEDVEDPATGCSL</sequence>
<dbReference type="PANTHER" id="PTHR30483:SF6">
    <property type="entry name" value="PERIPLASMIC BINDING PROTEIN OF ABC TRANSPORTER FOR NATURAL AMINO ACIDS"/>
    <property type="match status" value="1"/>
</dbReference>
<evidence type="ECO:0000313" key="6">
    <source>
        <dbReference type="Proteomes" id="UP000199412"/>
    </source>
</evidence>
<evidence type="ECO:0000259" key="4">
    <source>
        <dbReference type="Pfam" id="PF13458"/>
    </source>
</evidence>
<dbReference type="InterPro" id="IPR028081">
    <property type="entry name" value="Leu-bd"/>
</dbReference>
<dbReference type="AlphaFoldDB" id="A0A1G6ZB39"/>
<dbReference type="CDD" id="cd20014">
    <property type="entry name" value="PBP1_RPA0668_benzoate-like"/>
    <property type="match status" value="1"/>
</dbReference>
<keyword evidence="2" id="KW-0732">Signal</keyword>
<gene>
    <name evidence="5" type="ORF">SAMN05421720_102318</name>
</gene>
<dbReference type="InterPro" id="IPR028082">
    <property type="entry name" value="Peripla_BP_I"/>
</dbReference>
<dbReference type="STRING" id="69960.SAMN05421720_102318"/>
<accession>A0A1G6ZB39</accession>
<organism evidence="5 6">
    <name type="scientific">Rhodospira trueperi</name>
    <dbReference type="NCBI Taxonomy" id="69960"/>
    <lineage>
        <taxon>Bacteria</taxon>
        <taxon>Pseudomonadati</taxon>
        <taxon>Pseudomonadota</taxon>
        <taxon>Alphaproteobacteria</taxon>
        <taxon>Rhodospirillales</taxon>
        <taxon>Rhodospirillaceae</taxon>
        <taxon>Rhodospira</taxon>
    </lineage>
</organism>
<dbReference type="EMBL" id="FNAP01000002">
    <property type="protein sequence ID" value="SDD99858.1"/>
    <property type="molecule type" value="Genomic_DNA"/>
</dbReference>
<dbReference type="SUPFAM" id="SSF53822">
    <property type="entry name" value="Periplasmic binding protein-like I"/>
    <property type="match status" value="1"/>
</dbReference>